<reference evidence="7 8" key="1">
    <citation type="submission" date="2017-04" db="EMBL/GenBank/DDBJ databases">
        <authorList>
            <person name="Afonso C.L."/>
            <person name="Miller P.J."/>
            <person name="Scott M.A."/>
            <person name="Spackman E."/>
            <person name="Goraichik I."/>
            <person name="Dimitrov K.M."/>
            <person name="Suarez D.L."/>
            <person name="Swayne D.E."/>
        </authorList>
    </citation>
    <scope>NUCLEOTIDE SEQUENCE [LARGE SCALE GENOMIC DNA]</scope>
    <source>
        <strain evidence="7 8">DSM 19625</strain>
    </source>
</reference>
<feature type="domain" description="RNA polymerase sigma factor 70 region 4 type 2" evidence="6">
    <location>
        <begin position="128"/>
        <end position="175"/>
    </location>
</feature>
<feature type="domain" description="RNA polymerase sigma-70 region 2" evidence="5">
    <location>
        <begin position="30"/>
        <end position="92"/>
    </location>
</feature>
<dbReference type="GO" id="GO:0003677">
    <property type="term" value="F:DNA binding"/>
    <property type="evidence" value="ECO:0007669"/>
    <property type="project" value="InterPro"/>
</dbReference>
<evidence type="ECO:0000256" key="1">
    <source>
        <dbReference type="ARBA" id="ARBA00010641"/>
    </source>
</evidence>
<accession>A0A1W2B112</accession>
<dbReference type="Pfam" id="PF08281">
    <property type="entry name" value="Sigma70_r4_2"/>
    <property type="match status" value="1"/>
</dbReference>
<dbReference type="AlphaFoldDB" id="A0A1W2B112"/>
<dbReference type="InterPro" id="IPR007627">
    <property type="entry name" value="RNA_pol_sigma70_r2"/>
</dbReference>
<dbReference type="PANTHER" id="PTHR43133">
    <property type="entry name" value="RNA POLYMERASE ECF-TYPE SIGMA FACTO"/>
    <property type="match status" value="1"/>
</dbReference>
<keyword evidence="3" id="KW-0731">Sigma factor</keyword>
<evidence type="ECO:0000313" key="8">
    <source>
        <dbReference type="Proteomes" id="UP000192678"/>
    </source>
</evidence>
<proteinExistence type="inferred from homology"/>
<dbReference type="InterPro" id="IPR014284">
    <property type="entry name" value="RNA_pol_sigma-70_dom"/>
</dbReference>
<evidence type="ECO:0000256" key="3">
    <source>
        <dbReference type="ARBA" id="ARBA00023082"/>
    </source>
</evidence>
<dbReference type="Gene3D" id="1.10.1740.10">
    <property type="match status" value="1"/>
</dbReference>
<evidence type="ECO:0000259" key="6">
    <source>
        <dbReference type="Pfam" id="PF08281"/>
    </source>
</evidence>
<dbReference type="InterPro" id="IPR039425">
    <property type="entry name" value="RNA_pol_sigma-70-like"/>
</dbReference>
<evidence type="ECO:0000313" key="7">
    <source>
        <dbReference type="EMBL" id="SMC66412.1"/>
    </source>
</evidence>
<dbReference type="InterPro" id="IPR013249">
    <property type="entry name" value="RNA_pol_sigma70_r4_t2"/>
</dbReference>
<dbReference type="PANTHER" id="PTHR43133:SF46">
    <property type="entry name" value="RNA POLYMERASE SIGMA-70 FACTOR ECF SUBFAMILY"/>
    <property type="match status" value="1"/>
</dbReference>
<name>A0A1W2B112_9SPHI</name>
<dbReference type="Gene3D" id="1.10.10.10">
    <property type="entry name" value="Winged helix-like DNA-binding domain superfamily/Winged helix DNA-binding domain"/>
    <property type="match status" value="1"/>
</dbReference>
<dbReference type="RefSeq" id="WP_084287463.1">
    <property type="nucleotide sequence ID" value="NZ_FWYB01000002.1"/>
</dbReference>
<keyword evidence="2" id="KW-0805">Transcription regulation</keyword>
<evidence type="ECO:0000256" key="2">
    <source>
        <dbReference type="ARBA" id="ARBA00023015"/>
    </source>
</evidence>
<dbReference type="NCBIfam" id="TIGR02937">
    <property type="entry name" value="sigma70-ECF"/>
    <property type="match status" value="1"/>
</dbReference>
<evidence type="ECO:0000259" key="5">
    <source>
        <dbReference type="Pfam" id="PF04542"/>
    </source>
</evidence>
<protein>
    <submittedName>
        <fullName evidence="7">RNA polymerase sigma-70 factor, ECF subfamily</fullName>
    </submittedName>
</protein>
<dbReference type="GO" id="GO:0006352">
    <property type="term" value="P:DNA-templated transcription initiation"/>
    <property type="evidence" value="ECO:0007669"/>
    <property type="project" value="InterPro"/>
</dbReference>
<dbReference type="InterPro" id="IPR036388">
    <property type="entry name" value="WH-like_DNA-bd_sf"/>
</dbReference>
<dbReference type="STRING" id="475255.SAMN04488101_10211"/>
<keyword evidence="8" id="KW-1185">Reference proteome</keyword>
<gene>
    <name evidence="7" type="ORF">SAMN04488101_10211</name>
</gene>
<dbReference type="SUPFAM" id="SSF88946">
    <property type="entry name" value="Sigma2 domain of RNA polymerase sigma factors"/>
    <property type="match status" value="1"/>
</dbReference>
<dbReference type="InterPro" id="IPR013325">
    <property type="entry name" value="RNA_pol_sigma_r2"/>
</dbReference>
<dbReference type="SUPFAM" id="SSF88659">
    <property type="entry name" value="Sigma3 and sigma4 domains of RNA polymerase sigma factors"/>
    <property type="match status" value="1"/>
</dbReference>
<dbReference type="GO" id="GO:0016987">
    <property type="term" value="F:sigma factor activity"/>
    <property type="evidence" value="ECO:0007669"/>
    <property type="project" value="UniProtKB-KW"/>
</dbReference>
<dbReference type="OrthoDB" id="799938at2"/>
<sequence length="196" mass="22867">MAIRTVKNERELLLKVEQGDETAFAELFFAYHNQLGQYVLMLTGSEEMTEEIVQDVFVKVWMNRAALLTINKFTSYLFILTRNYTLNCIRKRLNERKQQENYNQSVLTDPILSEEDELILDPDYQSLVDKAVAQLPPQQQKVFILRQQGLKNPQIAEKMEISTDSVKKYQQWALKAVSEFVKSHAALSLFFILIKK</sequence>
<comment type="similarity">
    <text evidence="1">Belongs to the sigma-70 factor family. ECF subfamily.</text>
</comment>
<dbReference type="EMBL" id="FWYB01000002">
    <property type="protein sequence ID" value="SMC66412.1"/>
    <property type="molecule type" value="Genomic_DNA"/>
</dbReference>
<dbReference type="Pfam" id="PF04542">
    <property type="entry name" value="Sigma70_r2"/>
    <property type="match status" value="1"/>
</dbReference>
<organism evidence="7 8">
    <name type="scientific">Pedobacter nyackensis</name>
    <dbReference type="NCBI Taxonomy" id="475255"/>
    <lineage>
        <taxon>Bacteria</taxon>
        <taxon>Pseudomonadati</taxon>
        <taxon>Bacteroidota</taxon>
        <taxon>Sphingobacteriia</taxon>
        <taxon>Sphingobacteriales</taxon>
        <taxon>Sphingobacteriaceae</taxon>
        <taxon>Pedobacter</taxon>
    </lineage>
</organism>
<evidence type="ECO:0000256" key="4">
    <source>
        <dbReference type="ARBA" id="ARBA00023163"/>
    </source>
</evidence>
<keyword evidence="4" id="KW-0804">Transcription</keyword>
<dbReference type="InterPro" id="IPR013324">
    <property type="entry name" value="RNA_pol_sigma_r3/r4-like"/>
</dbReference>
<dbReference type="Proteomes" id="UP000192678">
    <property type="component" value="Unassembled WGS sequence"/>
</dbReference>